<dbReference type="Pfam" id="PF17749">
    <property type="entry name" value="MIP-T3_C"/>
    <property type="match status" value="1"/>
</dbReference>
<dbReference type="GO" id="GO:0030992">
    <property type="term" value="C:intraciliary transport particle B"/>
    <property type="evidence" value="ECO:0007669"/>
    <property type="project" value="TreeGrafter"/>
</dbReference>
<dbReference type="InterPro" id="IPR018799">
    <property type="entry name" value="TRAF3IP1"/>
</dbReference>
<dbReference type="GO" id="GO:0060271">
    <property type="term" value="P:cilium assembly"/>
    <property type="evidence" value="ECO:0007669"/>
    <property type="project" value="TreeGrafter"/>
</dbReference>
<dbReference type="Proteomes" id="UP000784294">
    <property type="component" value="Unassembled WGS sequence"/>
</dbReference>
<dbReference type="GO" id="GO:0036064">
    <property type="term" value="C:ciliary basal body"/>
    <property type="evidence" value="ECO:0007669"/>
    <property type="project" value="TreeGrafter"/>
</dbReference>
<sequence length="86" mass="10097">MDTLAVQPNTGDEIARQRQDRLATEKEVARLSNVLQSLTRSALPLGKLMDFIQEDLEAMQAEHERWQAEEKRLRSQLQTETRYYSY</sequence>
<dbReference type="AlphaFoldDB" id="A0A3S5A537"/>
<evidence type="ECO:0000313" key="4">
    <source>
        <dbReference type="Proteomes" id="UP000784294"/>
    </source>
</evidence>
<feature type="domain" description="TRAF3-interacting protein 1 C-terminal" evidence="2">
    <location>
        <begin position="17"/>
        <end position="82"/>
    </location>
</feature>
<dbReference type="OrthoDB" id="10258914at2759"/>
<proteinExistence type="predicted"/>
<evidence type="ECO:0000259" key="2">
    <source>
        <dbReference type="Pfam" id="PF17749"/>
    </source>
</evidence>
<reference evidence="3" key="1">
    <citation type="submission" date="2018-11" db="EMBL/GenBank/DDBJ databases">
        <authorList>
            <consortium name="Pathogen Informatics"/>
        </authorList>
    </citation>
    <scope>NUCLEOTIDE SEQUENCE</scope>
</reference>
<dbReference type="PANTHER" id="PTHR31363:SF0">
    <property type="entry name" value="TRAF3-INTERACTING PROTEIN 1"/>
    <property type="match status" value="1"/>
</dbReference>
<evidence type="ECO:0000256" key="1">
    <source>
        <dbReference type="SAM" id="Coils"/>
    </source>
</evidence>
<accession>A0A3S5A537</accession>
<name>A0A3S5A537_9PLAT</name>
<feature type="coiled-coil region" evidence="1">
    <location>
        <begin position="49"/>
        <end position="76"/>
    </location>
</feature>
<keyword evidence="1" id="KW-0175">Coiled coil</keyword>
<dbReference type="GO" id="GO:0005930">
    <property type="term" value="C:axoneme"/>
    <property type="evidence" value="ECO:0007669"/>
    <property type="project" value="TreeGrafter"/>
</dbReference>
<protein>
    <recommendedName>
        <fullName evidence="2">TRAF3-interacting protein 1 C-terminal domain-containing protein</fullName>
    </recommendedName>
</protein>
<keyword evidence="4" id="KW-1185">Reference proteome</keyword>
<dbReference type="InterPro" id="IPR041476">
    <property type="entry name" value="TRAF3IP1_C"/>
</dbReference>
<organism evidence="3 4">
    <name type="scientific">Protopolystoma xenopodis</name>
    <dbReference type="NCBI Taxonomy" id="117903"/>
    <lineage>
        <taxon>Eukaryota</taxon>
        <taxon>Metazoa</taxon>
        <taxon>Spiralia</taxon>
        <taxon>Lophotrochozoa</taxon>
        <taxon>Platyhelminthes</taxon>
        <taxon>Monogenea</taxon>
        <taxon>Polyopisthocotylea</taxon>
        <taxon>Polystomatidea</taxon>
        <taxon>Polystomatidae</taxon>
        <taxon>Protopolystoma</taxon>
    </lineage>
</organism>
<comment type="caution">
    <text evidence="3">The sequence shown here is derived from an EMBL/GenBank/DDBJ whole genome shotgun (WGS) entry which is preliminary data.</text>
</comment>
<evidence type="ECO:0000313" key="3">
    <source>
        <dbReference type="EMBL" id="VEL15189.1"/>
    </source>
</evidence>
<dbReference type="GO" id="GO:0042073">
    <property type="term" value="P:intraciliary transport"/>
    <property type="evidence" value="ECO:0007669"/>
    <property type="project" value="TreeGrafter"/>
</dbReference>
<gene>
    <name evidence="3" type="ORF">PXEA_LOCUS8629</name>
</gene>
<dbReference type="GO" id="GO:0008017">
    <property type="term" value="F:microtubule binding"/>
    <property type="evidence" value="ECO:0007669"/>
    <property type="project" value="InterPro"/>
</dbReference>
<dbReference type="EMBL" id="CAAALY010023771">
    <property type="protein sequence ID" value="VEL15189.1"/>
    <property type="molecule type" value="Genomic_DNA"/>
</dbReference>
<dbReference type="GO" id="GO:0070507">
    <property type="term" value="P:regulation of microtubule cytoskeleton organization"/>
    <property type="evidence" value="ECO:0007669"/>
    <property type="project" value="TreeGrafter"/>
</dbReference>
<dbReference type="PANTHER" id="PTHR31363">
    <property type="entry name" value="TRAF3-INTERACTING PROTEIN 1"/>
    <property type="match status" value="1"/>
</dbReference>